<dbReference type="AlphaFoldDB" id="A0A157PKK5"/>
<dbReference type="RefSeq" id="WP_066413100.1">
    <property type="nucleotide sequence ID" value="NZ_FKBS01000014.1"/>
</dbReference>
<gene>
    <name evidence="2" type="ORF">SAMEA1982600_02777</name>
</gene>
<evidence type="ECO:0000313" key="3">
    <source>
        <dbReference type="Proteomes" id="UP000077037"/>
    </source>
</evidence>
<name>A0A157PKK5_9BORD</name>
<feature type="compositionally biased region" description="Polar residues" evidence="1">
    <location>
        <begin position="1"/>
        <end position="16"/>
    </location>
</feature>
<evidence type="ECO:0000313" key="2">
    <source>
        <dbReference type="EMBL" id="SAI34152.1"/>
    </source>
</evidence>
<feature type="region of interest" description="Disordered" evidence="1">
    <location>
        <begin position="1"/>
        <end position="23"/>
    </location>
</feature>
<accession>A0A157PKK5</accession>
<evidence type="ECO:0000256" key="1">
    <source>
        <dbReference type="SAM" id="MobiDB-lite"/>
    </source>
</evidence>
<reference evidence="2 3" key="1">
    <citation type="submission" date="2016-03" db="EMBL/GenBank/DDBJ databases">
        <authorList>
            <consortium name="Pathogen Informatics"/>
        </authorList>
    </citation>
    <scope>NUCLEOTIDE SEQUENCE [LARGE SCALE GENOMIC DNA]</scope>
    <source>
        <strain evidence="2 3">NCTC13364</strain>
    </source>
</reference>
<dbReference type="EMBL" id="FKBS01000014">
    <property type="protein sequence ID" value="SAI34152.1"/>
    <property type="molecule type" value="Genomic_DNA"/>
</dbReference>
<organism evidence="2 3">
    <name type="scientific">Bordetella ansorpii</name>
    <dbReference type="NCBI Taxonomy" id="288768"/>
    <lineage>
        <taxon>Bacteria</taxon>
        <taxon>Pseudomonadati</taxon>
        <taxon>Pseudomonadota</taxon>
        <taxon>Betaproteobacteria</taxon>
        <taxon>Burkholderiales</taxon>
        <taxon>Alcaligenaceae</taxon>
        <taxon>Bordetella</taxon>
    </lineage>
</organism>
<proteinExistence type="predicted"/>
<dbReference type="Proteomes" id="UP000077037">
    <property type="component" value="Unassembled WGS sequence"/>
</dbReference>
<dbReference type="OrthoDB" id="5770019at2"/>
<sequence>MKRQGQAAQDAQQTRMEQAARESEEYPLQIGPGYVCFWHNVQTDEYSASADEAHFTYAFIHGKLAEIFAVPGSFIGVSDRHGNTIQFEVRSDTEVWLDIPLVQQGGSMRTRTSLAQARALISREAEDLSSLDIVGLEFEAWR</sequence>
<protein>
    <submittedName>
        <fullName evidence="2">Uncharacterized protein</fullName>
    </submittedName>
</protein>